<evidence type="ECO:0000313" key="1">
    <source>
        <dbReference type="EMBL" id="JAD62934.1"/>
    </source>
</evidence>
<dbReference type="AlphaFoldDB" id="A0A0A9BG27"/>
<name>A0A0A9BG27_ARUDO</name>
<reference evidence="1" key="1">
    <citation type="submission" date="2014-09" db="EMBL/GenBank/DDBJ databases">
        <authorList>
            <person name="Magalhaes I.L.F."/>
            <person name="Oliveira U."/>
            <person name="Santos F.R."/>
            <person name="Vidigal T.H.D.A."/>
            <person name="Brescovit A.D."/>
            <person name="Santos A.J."/>
        </authorList>
    </citation>
    <scope>NUCLEOTIDE SEQUENCE</scope>
    <source>
        <tissue evidence="1">Shoot tissue taken approximately 20 cm above the soil surface</tissue>
    </source>
</reference>
<accession>A0A0A9BG27</accession>
<proteinExistence type="predicted"/>
<reference evidence="1" key="2">
    <citation type="journal article" date="2015" name="Data Brief">
        <title>Shoot transcriptome of the giant reed, Arundo donax.</title>
        <authorList>
            <person name="Barrero R.A."/>
            <person name="Guerrero F.D."/>
            <person name="Moolhuijzen P."/>
            <person name="Goolsby J.A."/>
            <person name="Tidwell J."/>
            <person name="Bellgard S.E."/>
            <person name="Bellgard M.I."/>
        </authorList>
    </citation>
    <scope>NUCLEOTIDE SEQUENCE</scope>
    <source>
        <tissue evidence="1">Shoot tissue taken approximately 20 cm above the soil surface</tissue>
    </source>
</reference>
<organism evidence="1">
    <name type="scientific">Arundo donax</name>
    <name type="common">Giant reed</name>
    <name type="synonym">Donax arundinaceus</name>
    <dbReference type="NCBI Taxonomy" id="35708"/>
    <lineage>
        <taxon>Eukaryota</taxon>
        <taxon>Viridiplantae</taxon>
        <taxon>Streptophyta</taxon>
        <taxon>Embryophyta</taxon>
        <taxon>Tracheophyta</taxon>
        <taxon>Spermatophyta</taxon>
        <taxon>Magnoliopsida</taxon>
        <taxon>Liliopsida</taxon>
        <taxon>Poales</taxon>
        <taxon>Poaceae</taxon>
        <taxon>PACMAD clade</taxon>
        <taxon>Arundinoideae</taxon>
        <taxon>Arundineae</taxon>
        <taxon>Arundo</taxon>
    </lineage>
</organism>
<sequence length="22" mass="2519">MPTPQIKFCTPQLVTWTTTVLI</sequence>
<protein>
    <submittedName>
        <fullName evidence="1">Uncharacterized protein</fullName>
    </submittedName>
</protein>
<dbReference type="EMBL" id="GBRH01234961">
    <property type="protein sequence ID" value="JAD62934.1"/>
    <property type="molecule type" value="Transcribed_RNA"/>
</dbReference>